<comment type="subcellular location">
    <subcellularLocation>
        <location evidence="1">Cell membrane</location>
        <topology evidence="1">Multi-pass membrane protein</topology>
    </subcellularLocation>
</comment>
<sequence>MVIEKQSTKQPTEYWKQIVMIMTLGWVVIWLYRTALAPVYPQISAHFGGASDSQIGSISSFYFLGYVLMQIPSGLLVDRFGKKTVLIPGFTLFGVGTLIVATAPSLLVVYIGSVLAGVGCGTFYGVAYSLTGQYVPASRKSLATAIVNCGTAIGSGGGMIASSYLVVKLGLHWNTMLYVVLAFVVVMLGLFMKFIRKEEQPDKQSAEASALAPQEKMTMKRIFAPKMIAVYILYFSTCYAYYLTDTWLPNFLATERGFEGTTIGLASSLVFFTAIPGALLFSRLADKFVHRKIQLIVVLEILAGIALFTAVAASSKNLLLFGLIAYGFFGKITVEPLIISWLGEHIPSKGLATTLGIFNFFGMSSSVIAPSLTGWISDATGSKIYSFYLAVGILAIGTAVFYIFNRKDKPAVVA</sequence>
<feature type="transmembrane region" description="Helical" evidence="7">
    <location>
        <begin position="107"/>
        <end position="130"/>
    </location>
</feature>
<dbReference type="AlphaFoldDB" id="A0AAE9XF12"/>
<feature type="transmembrane region" description="Helical" evidence="7">
    <location>
        <begin position="384"/>
        <end position="404"/>
    </location>
</feature>
<dbReference type="Gene3D" id="1.20.1250.20">
    <property type="entry name" value="MFS general substrate transporter like domains"/>
    <property type="match status" value="1"/>
</dbReference>
<dbReference type="InterPro" id="IPR036259">
    <property type="entry name" value="MFS_trans_sf"/>
</dbReference>
<feature type="transmembrane region" description="Helical" evidence="7">
    <location>
        <begin position="142"/>
        <end position="164"/>
    </location>
</feature>
<dbReference type="Proteomes" id="UP001179600">
    <property type="component" value="Chromosome"/>
</dbReference>
<keyword evidence="4 7" id="KW-0812">Transmembrane</keyword>
<gene>
    <name evidence="9" type="ORF">PML95_01755</name>
</gene>
<dbReference type="PANTHER" id="PTHR23517:SF3">
    <property type="entry name" value="INTEGRAL MEMBRANE TRANSPORT PROTEIN"/>
    <property type="match status" value="1"/>
</dbReference>
<feature type="transmembrane region" description="Helical" evidence="7">
    <location>
        <begin position="318"/>
        <end position="339"/>
    </location>
</feature>
<name>A0AAE9XF12_9ENTE</name>
<evidence type="ECO:0000256" key="3">
    <source>
        <dbReference type="ARBA" id="ARBA00022475"/>
    </source>
</evidence>
<evidence type="ECO:0000259" key="8">
    <source>
        <dbReference type="PROSITE" id="PS50850"/>
    </source>
</evidence>
<feature type="transmembrane region" description="Helical" evidence="7">
    <location>
        <begin position="55"/>
        <end position="77"/>
    </location>
</feature>
<keyword evidence="2" id="KW-0813">Transport</keyword>
<keyword evidence="6 7" id="KW-0472">Membrane</keyword>
<evidence type="ECO:0000256" key="5">
    <source>
        <dbReference type="ARBA" id="ARBA00022989"/>
    </source>
</evidence>
<dbReference type="PROSITE" id="PS00217">
    <property type="entry name" value="SUGAR_TRANSPORT_2"/>
    <property type="match status" value="1"/>
</dbReference>
<feature type="domain" description="Major facilitator superfamily (MFS) profile" evidence="8">
    <location>
        <begin position="18"/>
        <end position="409"/>
    </location>
</feature>
<dbReference type="GO" id="GO:0005886">
    <property type="term" value="C:plasma membrane"/>
    <property type="evidence" value="ECO:0007669"/>
    <property type="project" value="UniProtKB-SubCell"/>
</dbReference>
<accession>A0AAE9XF12</accession>
<dbReference type="GO" id="GO:0022857">
    <property type="term" value="F:transmembrane transporter activity"/>
    <property type="evidence" value="ECO:0007669"/>
    <property type="project" value="InterPro"/>
</dbReference>
<dbReference type="InterPro" id="IPR005829">
    <property type="entry name" value="Sugar_transporter_CS"/>
</dbReference>
<proteinExistence type="predicted"/>
<dbReference type="Pfam" id="PF07690">
    <property type="entry name" value="MFS_1"/>
    <property type="match status" value="1"/>
</dbReference>
<protein>
    <submittedName>
        <fullName evidence="9">MFS transporter</fullName>
    </submittedName>
</protein>
<evidence type="ECO:0000256" key="7">
    <source>
        <dbReference type="SAM" id="Phobius"/>
    </source>
</evidence>
<evidence type="ECO:0000313" key="10">
    <source>
        <dbReference type="Proteomes" id="UP001179600"/>
    </source>
</evidence>
<feature type="transmembrane region" description="Helical" evidence="7">
    <location>
        <begin position="14"/>
        <end position="35"/>
    </location>
</feature>
<dbReference type="InterPro" id="IPR050171">
    <property type="entry name" value="MFS_Transporters"/>
</dbReference>
<reference evidence="9" key="1">
    <citation type="submission" date="2023-01" db="EMBL/GenBank/DDBJ databases">
        <title>Oxazolidinone resistance genes in florfenicol resistant enterococci from beef cattle and veal calves at slaughter.</title>
        <authorList>
            <person name="Biggel M."/>
        </authorList>
    </citation>
    <scope>NUCLEOTIDE SEQUENCE</scope>
    <source>
        <strain evidence="9">K204-1</strain>
    </source>
</reference>
<dbReference type="SUPFAM" id="SSF103473">
    <property type="entry name" value="MFS general substrate transporter"/>
    <property type="match status" value="1"/>
</dbReference>
<dbReference type="EMBL" id="CP116507">
    <property type="protein sequence ID" value="WCG22997.1"/>
    <property type="molecule type" value="Genomic_DNA"/>
</dbReference>
<evidence type="ECO:0000256" key="6">
    <source>
        <dbReference type="ARBA" id="ARBA00023136"/>
    </source>
</evidence>
<feature type="transmembrane region" description="Helical" evidence="7">
    <location>
        <begin position="223"/>
        <end position="242"/>
    </location>
</feature>
<evidence type="ECO:0000256" key="4">
    <source>
        <dbReference type="ARBA" id="ARBA00022692"/>
    </source>
</evidence>
<organism evidence="9 10">
    <name type="scientific">Vagococcus lutrae</name>
    <dbReference type="NCBI Taxonomy" id="81947"/>
    <lineage>
        <taxon>Bacteria</taxon>
        <taxon>Bacillati</taxon>
        <taxon>Bacillota</taxon>
        <taxon>Bacilli</taxon>
        <taxon>Lactobacillales</taxon>
        <taxon>Enterococcaceae</taxon>
        <taxon>Vagococcus</taxon>
    </lineage>
</organism>
<evidence type="ECO:0000256" key="2">
    <source>
        <dbReference type="ARBA" id="ARBA00022448"/>
    </source>
</evidence>
<evidence type="ECO:0000256" key="1">
    <source>
        <dbReference type="ARBA" id="ARBA00004651"/>
    </source>
</evidence>
<feature type="transmembrane region" description="Helical" evidence="7">
    <location>
        <begin position="351"/>
        <end position="372"/>
    </location>
</feature>
<dbReference type="InterPro" id="IPR020846">
    <property type="entry name" value="MFS_dom"/>
</dbReference>
<feature type="transmembrane region" description="Helical" evidence="7">
    <location>
        <begin position="176"/>
        <end position="195"/>
    </location>
</feature>
<feature type="transmembrane region" description="Helical" evidence="7">
    <location>
        <begin position="293"/>
        <end position="312"/>
    </location>
</feature>
<feature type="transmembrane region" description="Helical" evidence="7">
    <location>
        <begin position="262"/>
        <end position="281"/>
    </location>
</feature>
<keyword evidence="5 7" id="KW-1133">Transmembrane helix</keyword>
<dbReference type="PROSITE" id="PS50850">
    <property type="entry name" value="MFS"/>
    <property type="match status" value="1"/>
</dbReference>
<evidence type="ECO:0000313" key="9">
    <source>
        <dbReference type="EMBL" id="WCG22997.1"/>
    </source>
</evidence>
<dbReference type="InterPro" id="IPR011701">
    <property type="entry name" value="MFS"/>
</dbReference>
<dbReference type="PANTHER" id="PTHR23517">
    <property type="entry name" value="RESISTANCE PROTEIN MDTM, PUTATIVE-RELATED-RELATED"/>
    <property type="match status" value="1"/>
</dbReference>
<feature type="transmembrane region" description="Helical" evidence="7">
    <location>
        <begin position="84"/>
        <end position="101"/>
    </location>
</feature>
<keyword evidence="3" id="KW-1003">Cell membrane</keyword>